<dbReference type="CDD" id="cd00082">
    <property type="entry name" value="HisKA"/>
    <property type="match status" value="1"/>
</dbReference>
<gene>
    <name evidence="4" type="ORF">RM543_02395</name>
</gene>
<reference evidence="4 5" key="1">
    <citation type="submission" date="2023-09" db="EMBL/GenBank/DDBJ databases">
        <authorList>
            <person name="Rey-Velasco X."/>
        </authorList>
    </citation>
    <scope>NUCLEOTIDE SEQUENCE [LARGE SCALE GENOMIC DNA]</scope>
    <source>
        <strain evidence="4 5">F158</strain>
    </source>
</reference>
<dbReference type="InterPro" id="IPR003594">
    <property type="entry name" value="HATPase_dom"/>
</dbReference>
<evidence type="ECO:0000256" key="2">
    <source>
        <dbReference type="ARBA" id="ARBA00012438"/>
    </source>
</evidence>
<keyword evidence="5" id="KW-1185">Reference proteome</keyword>
<organism evidence="4 5">
    <name type="scientific">Tropicimonas omnivorans</name>
    <dbReference type="NCBI Taxonomy" id="3075590"/>
    <lineage>
        <taxon>Bacteria</taxon>
        <taxon>Pseudomonadati</taxon>
        <taxon>Pseudomonadota</taxon>
        <taxon>Alphaproteobacteria</taxon>
        <taxon>Rhodobacterales</taxon>
        <taxon>Roseobacteraceae</taxon>
        <taxon>Tropicimonas</taxon>
    </lineage>
</organism>
<evidence type="ECO:0000259" key="3">
    <source>
        <dbReference type="PROSITE" id="PS50109"/>
    </source>
</evidence>
<dbReference type="EMBL" id="JAVRHL010000001">
    <property type="protein sequence ID" value="MDT0681520.1"/>
    <property type="molecule type" value="Genomic_DNA"/>
</dbReference>
<dbReference type="InterPro" id="IPR005467">
    <property type="entry name" value="His_kinase_dom"/>
</dbReference>
<dbReference type="Pfam" id="PF01590">
    <property type="entry name" value="GAF"/>
    <property type="match status" value="1"/>
</dbReference>
<protein>
    <recommendedName>
        <fullName evidence="2">histidine kinase</fullName>
        <ecNumber evidence="2">2.7.13.3</ecNumber>
    </recommendedName>
</protein>
<evidence type="ECO:0000313" key="4">
    <source>
        <dbReference type="EMBL" id="MDT0681520.1"/>
    </source>
</evidence>
<dbReference type="InterPro" id="IPR036097">
    <property type="entry name" value="HisK_dim/P_sf"/>
</dbReference>
<proteinExistence type="predicted"/>
<name>A0ABU3DCT4_9RHOB</name>
<dbReference type="InterPro" id="IPR036890">
    <property type="entry name" value="HATPase_C_sf"/>
</dbReference>
<dbReference type="PANTHER" id="PTHR43102">
    <property type="entry name" value="SLR1143 PROTEIN"/>
    <property type="match status" value="1"/>
</dbReference>
<dbReference type="Gene3D" id="3.30.565.10">
    <property type="entry name" value="Histidine kinase-like ATPase, C-terminal domain"/>
    <property type="match status" value="1"/>
</dbReference>
<dbReference type="PANTHER" id="PTHR43102:SF2">
    <property type="entry name" value="GAF DOMAIN-CONTAINING PROTEIN"/>
    <property type="match status" value="1"/>
</dbReference>
<dbReference type="Proteomes" id="UP001265259">
    <property type="component" value="Unassembled WGS sequence"/>
</dbReference>
<sequence>MPARLPIRTYPIPFNEEARLRSLLGIPGLTAQNEALFDSICRATRELLGCQVAHISIVEDEGQWYKSVVGYDLGPMPRDTGFCAHTIMSDQPMVVPDLSKDPRFARHPMVVEGGPQARYYAGVPLVLSSGHRFGSLCGIDLVPHEAPSERELSILTELGRAVVAALEARPPETTAHKSDEIAKSTFIALIGHELRTPLTILFGSLQLLELTLGKGANPKLLTGARKSVDHIIKLVETIIAFSDASTGELRLNERHCDLGDILDEVAAMQLPGKDGAIKTVALADDSIDARIYLDPDQIWLALDALILNAINHGGADVTVGARLVDGGHIEIDVCDSGSIGDHVDLAELYAPFVVGGNIDNRDTRGGLGLGLPLTRKLVELHGGEFEVRAEPDRTRAIIRLPAWRTQMTETKTGE</sequence>
<dbReference type="SUPFAM" id="SSF47384">
    <property type="entry name" value="Homodimeric domain of signal transducing histidine kinase"/>
    <property type="match status" value="1"/>
</dbReference>
<dbReference type="InterPro" id="IPR003661">
    <property type="entry name" value="HisK_dim/P_dom"/>
</dbReference>
<dbReference type="PROSITE" id="PS50109">
    <property type="entry name" value="HIS_KIN"/>
    <property type="match status" value="1"/>
</dbReference>
<accession>A0ABU3DCT4</accession>
<comment type="catalytic activity">
    <reaction evidence="1">
        <text>ATP + protein L-histidine = ADP + protein N-phospho-L-histidine.</text>
        <dbReference type="EC" id="2.7.13.3"/>
    </reaction>
</comment>
<dbReference type="SUPFAM" id="SSF55874">
    <property type="entry name" value="ATPase domain of HSP90 chaperone/DNA topoisomerase II/histidine kinase"/>
    <property type="match status" value="1"/>
</dbReference>
<dbReference type="InterPro" id="IPR003018">
    <property type="entry name" value="GAF"/>
</dbReference>
<comment type="caution">
    <text evidence="4">The sequence shown here is derived from an EMBL/GenBank/DDBJ whole genome shotgun (WGS) entry which is preliminary data.</text>
</comment>
<dbReference type="SUPFAM" id="SSF55781">
    <property type="entry name" value="GAF domain-like"/>
    <property type="match status" value="1"/>
</dbReference>
<dbReference type="Gene3D" id="1.10.287.130">
    <property type="match status" value="1"/>
</dbReference>
<dbReference type="RefSeq" id="WP_311689263.1">
    <property type="nucleotide sequence ID" value="NZ_JAVRHL010000001.1"/>
</dbReference>
<dbReference type="GO" id="GO:0016301">
    <property type="term" value="F:kinase activity"/>
    <property type="evidence" value="ECO:0007669"/>
    <property type="project" value="UniProtKB-KW"/>
</dbReference>
<dbReference type="SMART" id="SM00065">
    <property type="entry name" value="GAF"/>
    <property type="match status" value="1"/>
</dbReference>
<dbReference type="EC" id="2.7.13.3" evidence="2"/>
<keyword evidence="4" id="KW-0418">Kinase</keyword>
<dbReference type="SMART" id="SM00388">
    <property type="entry name" value="HisKA"/>
    <property type="match status" value="1"/>
</dbReference>
<evidence type="ECO:0000256" key="1">
    <source>
        <dbReference type="ARBA" id="ARBA00000085"/>
    </source>
</evidence>
<evidence type="ECO:0000313" key="5">
    <source>
        <dbReference type="Proteomes" id="UP001265259"/>
    </source>
</evidence>
<dbReference type="Pfam" id="PF00512">
    <property type="entry name" value="HisKA"/>
    <property type="match status" value="1"/>
</dbReference>
<dbReference type="SMART" id="SM00387">
    <property type="entry name" value="HATPase_c"/>
    <property type="match status" value="1"/>
</dbReference>
<dbReference type="Gene3D" id="3.30.450.40">
    <property type="match status" value="1"/>
</dbReference>
<dbReference type="InterPro" id="IPR029016">
    <property type="entry name" value="GAF-like_dom_sf"/>
</dbReference>
<dbReference type="Pfam" id="PF02518">
    <property type="entry name" value="HATPase_c"/>
    <property type="match status" value="1"/>
</dbReference>
<feature type="domain" description="Histidine kinase" evidence="3">
    <location>
        <begin position="189"/>
        <end position="404"/>
    </location>
</feature>
<keyword evidence="4" id="KW-0808">Transferase</keyword>